<dbReference type="EMBL" id="LT555008">
    <property type="protein sequence ID" value="SAM09302.1"/>
    <property type="molecule type" value="Genomic_DNA"/>
</dbReference>
<evidence type="ECO:0000256" key="1">
    <source>
        <dbReference type="SAM" id="MobiDB-lite"/>
    </source>
</evidence>
<evidence type="ECO:0000313" key="4">
    <source>
        <dbReference type="EMBL" id="SAM09302.1"/>
    </source>
</evidence>
<sequence>MKRWLIGLVIGVLLMVFTRPQAAAAEPPSAWHPDVVDELTMDEWPVEVDTMDEDERLYELEALEAERREEQQQLSNSSNDQPDFEEEDDVDQDDMEDEEEEDDNDNEGTVYFDDVRSPEKDESLDGLILPPPPPPPPPVAPNPKPKPTTKLQQQEEQDLEVLDQSIVDTLQAALDVMKQDRPSRYIPPTNATTSTITNPDTPPSPSLFMAALHYLMYWASYGSIGILLIMVILIIFRRYKNRSVQDHHQLPVKIEDHRNVWQNHHHHHRRRY</sequence>
<feature type="signal peptide" evidence="3">
    <location>
        <begin position="1"/>
        <end position="25"/>
    </location>
</feature>
<keyword evidence="3" id="KW-0732">Signal</keyword>
<accession>A0A168T1B7</accession>
<keyword evidence="5" id="KW-1185">Reference proteome</keyword>
<feature type="region of interest" description="Disordered" evidence="1">
    <location>
        <begin position="46"/>
        <end position="157"/>
    </location>
</feature>
<proteinExistence type="predicted"/>
<keyword evidence="2" id="KW-0472">Membrane</keyword>
<organism evidence="4">
    <name type="scientific">Absidia glauca</name>
    <name type="common">Pin mould</name>
    <dbReference type="NCBI Taxonomy" id="4829"/>
    <lineage>
        <taxon>Eukaryota</taxon>
        <taxon>Fungi</taxon>
        <taxon>Fungi incertae sedis</taxon>
        <taxon>Mucoromycota</taxon>
        <taxon>Mucoromycotina</taxon>
        <taxon>Mucoromycetes</taxon>
        <taxon>Mucorales</taxon>
        <taxon>Cunninghamellaceae</taxon>
        <taxon>Absidia</taxon>
    </lineage>
</organism>
<feature type="chain" id="PRO_5007900382" description="Mid2 domain-containing protein" evidence="3">
    <location>
        <begin position="26"/>
        <end position="272"/>
    </location>
</feature>
<evidence type="ECO:0000256" key="2">
    <source>
        <dbReference type="SAM" id="Phobius"/>
    </source>
</evidence>
<protein>
    <recommendedName>
        <fullName evidence="6">Mid2 domain-containing protein</fullName>
    </recommendedName>
</protein>
<feature type="compositionally biased region" description="Acidic residues" evidence="1">
    <location>
        <begin position="82"/>
        <end position="106"/>
    </location>
</feature>
<feature type="compositionally biased region" description="Pro residues" evidence="1">
    <location>
        <begin position="129"/>
        <end position="146"/>
    </location>
</feature>
<dbReference type="Proteomes" id="UP000078561">
    <property type="component" value="Unassembled WGS sequence"/>
</dbReference>
<feature type="compositionally biased region" description="Acidic residues" evidence="1">
    <location>
        <begin position="46"/>
        <end position="56"/>
    </location>
</feature>
<keyword evidence="2" id="KW-1133">Transmembrane helix</keyword>
<evidence type="ECO:0000256" key="3">
    <source>
        <dbReference type="SAM" id="SignalP"/>
    </source>
</evidence>
<name>A0A168T1B7_ABSGL</name>
<dbReference type="AlphaFoldDB" id="A0A168T1B7"/>
<evidence type="ECO:0008006" key="6">
    <source>
        <dbReference type="Google" id="ProtNLM"/>
    </source>
</evidence>
<feature type="transmembrane region" description="Helical" evidence="2">
    <location>
        <begin position="215"/>
        <end position="236"/>
    </location>
</feature>
<evidence type="ECO:0000313" key="5">
    <source>
        <dbReference type="Proteomes" id="UP000078561"/>
    </source>
</evidence>
<feature type="compositionally biased region" description="Basic and acidic residues" evidence="1">
    <location>
        <begin position="113"/>
        <end position="123"/>
    </location>
</feature>
<gene>
    <name evidence="4" type="primary">ABSGL_14978.1 scaffold 15162</name>
</gene>
<reference evidence="4" key="1">
    <citation type="submission" date="2016-04" db="EMBL/GenBank/DDBJ databases">
        <authorList>
            <person name="Evans L.H."/>
            <person name="Alamgir A."/>
            <person name="Owens N."/>
            <person name="Weber N.D."/>
            <person name="Virtaneva K."/>
            <person name="Barbian K."/>
            <person name="Babar A."/>
            <person name="Rosenke K."/>
        </authorList>
    </citation>
    <scope>NUCLEOTIDE SEQUENCE [LARGE SCALE GENOMIC DNA]</scope>
    <source>
        <strain evidence="4">CBS 101.48</strain>
    </source>
</reference>
<keyword evidence="2" id="KW-0812">Transmembrane</keyword>
<dbReference type="OrthoDB" id="10648372at2759"/>
<dbReference type="InParanoid" id="A0A168T1B7"/>